<reference evidence="6 7" key="1">
    <citation type="submission" date="2015-09" db="EMBL/GenBank/DDBJ databases">
        <authorList>
            <consortium name="Pathogen Informatics"/>
        </authorList>
    </citation>
    <scope>NUCLEOTIDE SEQUENCE [LARGE SCALE GENOMIC DNA]</scope>
    <source>
        <strain evidence="6 7">2789STDY5608868</strain>
    </source>
</reference>
<dbReference type="EMBL" id="CYXT01000009">
    <property type="protein sequence ID" value="CUM92259.1"/>
    <property type="molecule type" value="Genomic_DNA"/>
</dbReference>
<keyword evidence="4" id="KW-0804">Transcription</keyword>
<protein>
    <submittedName>
        <fullName evidence="6">Morphology and auto-aggregation control protein</fullName>
    </submittedName>
</protein>
<dbReference type="Pfam" id="PF03466">
    <property type="entry name" value="LysR_substrate"/>
    <property type="match status" value="1"/>
</dbReference>
<organism evidence="6 7">
    <name type="scientific">Anaerostipes hadrus</name>
    <dbReference type="NCBI Taxonomy" id="649756"/>
    <lineage>
        <taxon>Bacteria</taxon>
        <taxon>Bacillati</taxon>
        <taxon>Bacillota</taxon>
        <taxon>Clostridia</taxon>
        <taxon>Lachnospirales</taxon>
        <taxon>Lachnospiraceae</taxon>
        <taxon>Anaerostipes</taxon>
    </lineage>
</organism>
<dbReference type="SUPFAM" id="SSF53850">
    <property type="entry name" value="Periplasmic binding protein-like II"/>
    <property type="match status" value="1"/>
</dbReference>
<proteinExistence type="inferred from homology"/>
<evidence type="ECO:0000259" key="5">
    <source>
        <dbReference type="PROSITE" id="PS50931"/>
    </source>
</evidence>
<dbReference type="FunFam" id="1.10.10.10:FF:000001">
    <property type="entry name" value="LysR family transcriptional regulator"/>
    <property type="match status" value="1"/>
</dbReference>
<dbReference type="PRINTS" id="PR00039">
    <property type="entry name" value="HTHLYSR"/>
</dbReference>
<comment type="similarity">
    <text evidence="1">Belongs to the LysR transcriptional regulatory family.</text>
</comment>
<dbReference type="InterPro" id="IPR050950">
    <property type="entry name" value="HTH-type_LysR_regulators"/>
</dbReference>
<dbReference type="PROSITE" id="PS50931">
    <property type="entry name" value="HTH_LYSR"/>
    <property type="match status" value="1"/>
</dbReference>
<evidence type="ECO:0000313" key="6">
    <source>
        <dbReference type="EMBL" id="CUM92259.1"/>
    </source>
</evidence>
<feature type="domain" description="HTH lysR-type" evidence="5">
    <location>
        <begin position="1"/>
        <end position="58"/>
    </location>
</feature>
<name>A0A173SRC3_ANAHA</name>
<dbReference type="GO" id="GO:0003700">
    <property type="term" value="F:DNA-binding transcription factor activity"/>
    <property type="evidence" value="ECO:0007669"/>
    <property type="project" value="InterPro"/>
</dbReference>
<accession>A0A173SRC3</accession>
<dbReference type="InterPro" id="IPR005119">
    <property type="entry name" value="LysR_subst-bd"/>
</dbReference>
<dbReference type="Proteomes" id="UP000095598">
    <property type="component" value="Unassembled WGS sequence"/>
</dbReference>
<dbReference type="RefSeq" id="WP_044924904.1">
    <property type="nucleotide sequence ID" value="NZ_CACRSX010000039.1"/>
</dbReference>
<sequence>MEIQQLYYYMELCKQKNFTEAGYACNMTQGALSKQIRKLENELGITLIRRNTRKFELSKEGEIFLSYAKKMTGTYEEMLKNVQKNQEIKIGCMPVLAPYHFARLVADFRKEYPDIKLVIDERIASEIQENSDRYDFLILRENMMEDQKKFRFSQLYDDKLCAVLYEKHPLYGRDRLQLKELKDDVFIFPERGSGSYEVFYKSCEKAGFEPKIAFEFPQANTIMSFVSEGVGITITFSTVYREAKCAGVKMIPLEDELHSVISLFYRKNKPLDYAKKQFLNYVREHLYT</sequence>
<dbReference type="Gene3D" id="3.40.190.290">
    <property type="match status" value="1"/>
</dbReference>
<evidence type="ECO:0000313" key="7">
    <source>
        <dbReference type="Proteomes" id="UP000095598"/>
    </source>
</evidence>
<dbReference type="InterPro" id="IPR036388">
    <property type="entry name" value="WH-like_DNA-bd_sf"/>
</dbReference>
<dbReference type="InterPro" id="IPR000847">
    <property type="entry name" value="LysR_HTH_N"/>
</dbReference>
<dbReference type="PANTHER" id="PTHR30419">
    <property type="entry name" value="HTH-TYPE TRANSCRIPTIONAL REGULATOR YBHD"/>
    <property type="match status" value="1"/>
</dbReference>
<dbReference type="PANTHER" id="PTHR30419:SF8">
    <property type="entry name" value="NITROGEN ASSIMILATION TRANSCRIPTIONAL ACTIVATOR-RELATED"/>
    <property type="match status" value="1"/>
</dbReference>
<evidence type="ECO:0000256" key="1">
    <source>
        <dbReference type="ARBA" id="ARBA00009437"/>
    </source>
</evidence>
<evidence type="ECO:0000256" key="4">
    <source>
        <dbReference type="ARBA" id="ARBA00023163"/>
    </source>
</evidence>
<dbReference type="AlphaFoldDB" id="A0A173SRC3"/>
<dbReference type="GO" id="GO:0003677">
    <property type="term" value="F:DNA binding"/>
    <property type="evidence" value="ECO:0007669"/>
    <property type="project" value="UniProtKB-KW"/>
</dbReference>
<evidence type="ECO:0000256" key="2">
    <source>
        <dbReference type="ARBA" id="ARBA00023015"/>
    </source>
</evidence>
<dbReference type="GO" id="GO:0005829">
    <property type="term" value="C:cytosol"/>
    <property type="evidence" value="ECO:0007669"/>
    <property type="project" value="TreeGrafter"/>
</dbReference>
<dbReference type="Gene3D" id="1.10.10.10">
    <property type="entry name" value="Winged helix-like DNA-binding domain superfamily/Winged helix DNA-binding domain"/>
    <property type="match status" value="1"/>
</dbReference>
<keyword evidence="3" id="KW-0238">DNA-binding</keyword>
<dbReference type="InterPro" id="IPR036390">
    <property type="entry name" value="WH_DNA-bd_sf"/>
</dbReference>
<dbReference type="SUPFAM" id="SSF46785">
    <property type="entry name" value="Winged helix' DNA-binding domain"/>
    <property type="match status" value="1"/>
</dbReference>
<keyword evidence="2" id="KW-0805">Transcription regulation</keyword>
<dbReference type="Pfam" id="PF00126">
    <property type="entry name" value="HTH_1"/>
    <property type="match status" value="1"/>
</dbReference>
<dbReference type="CDD" id="cd05466">
    <property type="entry name" value="PBP2_LTTR_substrate"/>
    <property type="match status" value="1"/>
</dbReference>
<gene>
    <name evidence="6" type="primary">oxyR_2</name>
    <name evidence="6" type="ORF">ERS852425_01478</name>
</gene>
<evidence type="ECO:0000256" key="3">
    <source>
        <dbReference type="ARBA" id="ARBA00023125"/>
    </source>
</evidence>